<gene>
    <name evidence="2" type="ORF">SAMN05660909_05280</name>
</gene>
<dbReference type="AlphaFoldDB" id="A0A1H4GFJ4"/>
<evidence type="ECO:0000313" key="3">
    <source>
        <dbReference type="Proteomes" id="UP000199656"/>
    </source>
</evidence>
<dbReference type="GO" id="GO:0016747">
    <property type="term" value="F:acyltransferase activity, transferring groups other than amino-acyl groups"/>
    <property type="evidence" value="ECO:0007669"/>
    <property type="project" value="InterPro"/>
</dbReference>
<feature type="domain" description="N-acetyltransferase" evidence="1">
    <location>
        <begin position="92"/>
        <end position="259"/>
    </location>
</feature>
<dbReference type="SUPFAM" id="SSF55729">
    <property type="entry name" value="Acyl-CoA N-acyltransferases (Nat)"/>
    <property type="match status" value="1"/>
</dbReference>
<evidence type="ECO:0000259" key="1">
    <source>
        <dbReference type="PROSITE" id="PS51186"/>
    </source>
</evidence>
<dbReference type="Proteomes" id="UP000199656">
    <property type="component" value="Unassembled WGS sequence"/>
</dbReference>
<keyword evidence="3" id="KW-1185">Reference proteome</keyword>
<dbReference type="Pfam" id="PF13302">
    <property type="entry name" value="Acetyltransf_3"/>
    <property type="match status" value="1"/>
</dbReference>
<organism evidence="2 3">
    <name type="scientific">Chitinophaga terrae</name>
    <name type="common">ex Kim and Jung 2007</name>
    <dbReference type="NCBI Taxonomy" id="408074"/>
    <lineage>
        <taxon>Bacteria</taxon>
        <taxon>Pseudomonadati</taxon>
        <taxon>Bacteroidota</taxon>
        <taxon>Chitinophagia</taxon>
        <taxon>Chitinophagales</taxon>
        <taxon>Chitinophagaceae</taxon>
        <taxon>Chitinophaga</taxon>
    </lineage>
</organism>
<dbReference type="InterPro" id="IPR051531">
    <property type="entry name" value="N-acetyltransferase"/>
</dbReference>
<sequence length="264" mass="30738">MLFNFPLIHAWKRKDLKNEGNIDIKSLVDTSHGVAKIKTIEQANLQHFLTEPIHNKDSWNREYLQLIFRTLSATFFNFTVMNSSYIFQSERLGFREWRDADIPVFAALNADPVVMEHFPRVLSYNETKSVVARFRDHFNEHKYCFYAVDRLDTGSFIGFIGLNHPSFNAWFTPCLEIGWRLLQSEWGQGYATEGALRCLQYAFEVLNAKEVWSFTAVINKRSERVMQKAGMKKTGEFLHPALPTGHRLQQHVLYRKTVDDAIVV</sequence>
<dbReference type="PANTHER" id="PTHR43792">
    <property type="entry name" value="GNAT FAMILY, PUTATIVE (AFU_ORTHOLOGUE AFUA_3G00765)-RELATED-RELATED"/>
    <property type="match status" value="1"/>
</dbReference>
<dbReference type="STRING" id="408074.SAMN05660909_05280"/>
<dbReference type="Gene3D" id="3.40.630.30">
    <property type="match status" value="1"/>
</dbReference>
<keyword evidence="2" id="KW-0808">Transferase</keyword>
<dbReference type="InterPro" id="IPR016181">
    <property type="entry name" value="Acyl_CoA_acyltransferase"/>
</dbReference>
<dbReference type="PROSITE" id="PS51186">
    <property type="entry name" value="GNAT"/>
    <property type="match status" value="1"/>
</dbReference>
<name>A0A1H4GFJ4_9BACT</name>
<accession>A0A1H4GFJ4</accession>
<proteinExistence type="predicted"/>
<reference evidence="3" key="1">
    <citation type="submission" date="2016-10" db="EMBL/GenBank/DDBJ databases">
        <authorList>
            <person name="Varghese N."/>
            <person name="Submissions S."/>
        </authorList>
    </citation>
    <scope>NUCLEOTIDE SEQUENCE [LARGE SCALE GENOMIC DNA]</scope>
    <source>
        <strain evidence="3">DSM 23920</strain>
    </source>
</reference>
<dbReference type="InterPro" id="IPR000182">
    <property type="entry name" value="GNAT_dom"/>
</dbReference>
<dbReference type="PANTHER" id="PTHR43792:SF1">
    <property type="entry name" value="N-ACETYLTRANSFERASE DOMAIN-CONTAINING PROTEIN"/>
    <property type="match status" value="1"/>
</dbReference>
<protein>
    <submittedName>
        <fullName evidence="2">Protein N-acetyltransferase, RimJ/RimL family</fullName>
    </submittedName>
</protein>
<evidence type="ECO:0000313" key="2">
    <source>
        <dbReference type="EMBL" id="SEB08314.1"/>
    </source>
</evidence>
<dbReference type="EMBL" id="FNRL01000039">
    <property type="protein sequence ID" value="SEB08314.1"/>
    <property type="molecule type" value="Genomic_DNA"/>
</dbReference>